<feature type="transmembrane region" description="Helical" evidence="2">
    <location>
        <begin position="21"/>
        <end position="38"/>
    </location>
</feature>
<dbReference type="GO" id="GO:0032259">
    <property type="term" value="P:methylation"/>
    <property type="evidence" value="ECO:0007669"/>
    <property type="project" value="UniProtKB-KW"/>
</dbReference>
<keyword evidence="3" id="KW-0489">Methyltransferase</keyword>
<evidence type="ECO:0000256" key="2">
    <source>
        <dbReference type="SAM" id="Phobius"/>
    </source>
</evidence>
<reference evidence="3 4" key="1">
    <citation type="submission" date="2019-04" db="EMBL/GenBank/DDBJ databases">
        <title>Genome sequencing of Clostridium botulinum Groups I-IV and Clostridium butyricum.</title>
        <authorList>
            <person name="Brunt J."/>
            <person name="Van Vliet A.H.M."/>
            <person name="Stringer S.C."/>
            <person name="Carter A.T."/>
            <person name="Peck M.W."/>
        </authorList>
    </citation>
    <scope>NUCLEOTIDE SEQUENCE [LARGE SCALE GENOMIC DNA]</scope>
    <source>
        <strain evidence="3 4">IFR 18/094</strain>
    </source>
</reference>
<proteinExistence type="predicted"/>
<name>A0A6M0RB78_9CLOT</name>
<evidence type="ECO:0000256" key="1">
    <source>
        <dbReference type="SAM" id="MobiDB-lite"/>
    </source>
</evidence>
<dbReference type="AlphaFoldDB" id="A0A6M0RB78"/>
<accession>A0A6M0RB78</accession>
<evidence type="ECO:0000313" key="4">
    <source>
        <dbReference type="Proteomes" id="UP000473885"/>
    </source>
</evidence>
<keyword evidence="4" id="KW-1185">Reference proteome</keyword>
<dbReference type="EMBL" id="SXDP01000009">
    <property type="protein sequence ID" value="NEZ47551.1"/>
    <property type="molecule type" value="Genomic_DNA"/>
</dbReference>
<feature type="region of interest" description="Disordered" evidence="1">
    <location>
        <begin position="61"/>
        <end position="88"/>
    </location>
</feature>
<dbReference type="Proteomes" id="UP000473885">
    <property type="component" value="Unassembled WGS sequence"/>
</dbReference>
<keyword evidence="2" id="KW-0812">Transmembrane</keyword>
<organism evidence="3 4">
    <name type="scientific">Clostridium niameyense</name>
    <dbReference type="NCBI Taxonomy" id="1622073"/>
    <lineage>
        <taxon>Bacteria</taxon>
        <taxon>Bacillati</taxon>
        <taxon>Bacillota</taxon>
        <taxon>Clostridia</taxon>
        <taxon>Eubacteriales</taxon>
        <taxon>Clostridiaceae</taxon>
        <taxon>Clostridium</taxon>
    </lineage>
</organism>
<comment type="caution">
    <text evidence="3">The sequence shown here is derived from an EMBL/GenBank/DDBJ whole genome shotgun (WGS) entry which is preliminary data.</text>
</comment>
<dbReference type="RefSeq" id="WP_163249534.1">
    <property type="nucleotide sequence ID" value="NZ_SXDP01000009.1"/>
</dbReference>
<dbReference type="GO" id="GO:0008168">
    <property type="term" value="F:methyltransferase activity"/>
    <property type="evidence" value="ECO:0007669"/>
    <property type="project" value="UniProtKB-KW"/>
</dbReference>
<evidence type="ECO:0000313" key="3">
    <source>
        <dbReference type="EMBL" id="NEZ47551.1"/>
    </source>
</evidence>
<sequence length="268" mass="30724">MAKPSIFSKDYERKMKKRKRRKFIGIIAIVLLGIFLMFNSTNLSNKLKAKLNEIKNETKAEEKMQAEEKNKQASKEKPKKDATVKKEEAPIQDKNVEVELESGVKIKIIYTEDDKKNKVIKNVDVNNNKLTYDINSNKSALTICNTNTQNMFVVDVNGNKQDITNKQYVSTTGQNFAKDAILSSNQGYIWSIDPKFIDNNNIAYISQLPWFNKTTKYIWIYNMENKNHIYVESGSGENIKFDKLTDKGLTVIVDGKTIYLKPDGSITQ</sequence>
<protein>
    <submittedName>
        <fullName evidence="3">tRNA (Guanine-N1)-methyltransferase</fullName>
    </submittedName>
</protein>
<keyword evidence="2" id="KW-1133">Transmembrane helix</keyword>
<gene>
    <name evidence="3" type="ORF">FDF74_10150</name>
</gene>
<keyword evidence="2" id="KW-0472">Membrane</keyword>
<keyword evidence="3" id="KW-0808">Transferase</keyword>